<gene>
    <name evidence="4" type="ORF">FJT64_003461</name>
    <name evidence="3" type="ORF">FJT64_010669</name>
    <name evidence="2" type="ORF">FJT64_011369</name>
</gene>
<evidence type="ECO:0000256" key="1">
    <source>
        <dbReference type="SAM" id="MobiDB-lite"/>
    </source>
</evidence>
<name>A0A6A4V764_AMPAM</name>
<evidence type="ECO:0000313" key="2">
    <source>
        <dbReference type="EMBL" id="KAF0290446.1"/>
    </source>
</evidence>
<dbReference type="Proteomes" id="UP000440578">
    <property type="component" value="Unassembled WGS sequence"/>
</dbReference>
<dbReference type="EMBL" id="VIIS01001348">
    <property type="protein sequence ID" value="KAF0299598.1"/>
    <property type="molecule type" value="Genomic_DNA"/>
</dbReference>
<proteinExistence type="predicted"/>
<dbReference type="SUPFAM" id="SSF52266">
    <property type="entry name" value="SGNH hydrolase"/>
    <property type="match status" value="1"/>
</dbReference>
<reference evidence="2 5" key="1">
    <citation type="submission" date="2019-07" db="EMBL/GenBank/DDBJ databases">
        <title>Draft genome assembly of a fouling barnacle, Amphibalanus amphitrite (Darwin, 1854): The first reference genome for Thecostraca.</title>
        <authorList>
            <person name="Kim W."/>
        </authorList>
    </citation>
    <scope>NUCLEOTIDE SEQUENCE [LARGE SCALE GENOMIC DNA]</scope>
    <source>
        <strain evidence="2">SNU_AA5</strain>
        <tissue evidence="2">Soma without cirri and trophi</tissue>
    </source>
</reference>
<accession>A0A6A4V764</accession>
<feature type="region of interest" description="Disordered" evidence="1">
    <location>
        <begin position="218"/>
        <end position="253"/>
    </location>
</feature>
<comment type="caution">
    <text evidence="2">The sequence shown here is derived from an EMBL/GenBank/DDBJ whole genome shotgun (WGS) entry which is preliminary data.</text>
</comment>
<feature type="compositionally biased region" description="Low complexity" evidence="1">
    <location>
        <begin position="218"/>
        <end position="229"/>
    </location>
</feature>
<protein>
    <submittedName>
        <fullName evidence="2">Uncharacterized protein</fullName>
    </submittedName>
</protein>
<evidence type="ECO:0000313" key="4">
    <source>
        <dbReference type="EMBL" id="KAF0299598.1"/>
    </source>
</evidence>
<organism evidence="2 5">
    <name type="scientific">Amphibalanus amphitrite</name>
    <name type="common">Striped barnacle</name>
    <name type="synonym">Balanus amphitrite</name>
    <dbReference type="NCBI Taxonomy" id="1232801"/>
    <lineage>
        <taxon>Eukaryota</taxon>
        <taxon>Metazoa</taxon>
        <taxon>Ecdysozoa</taxon>
        <taxon>Arthropoda</taxon>
        <taxon>Crustacea</taxon>
        <taxon>Multicrustacea</taxon>
        <taxon>Cirripedia</taxon>
        <taxon>Thoracica</taxon>
        <taxon>Thoracicalcarea</taxon>
        <taxon>Balanomorpha</taxon>
        <taxon>Balanoidea</taxon>
        <taxon>Balanidae</taxon>
        <taxon>Amphibalaninae</taxon>
        <taxon>Amphibalanus</taxon>
    </lineage>
</organism>
<evidence type="ECO:0000313" key="5">
    <source>
        <dbReference type="Proteomes" id="UP000440578"/>
    </source>
</evidence>
<dbReference type="AlphaFoldDB" id="A0A6A4V764"/>
<keyword evidence="5" id="KW-1185">Reference proteome</keyword>
<evidence type="ECO:0000313" key="3">
    <source>
        <dbReference type="EMBL" id="KAF0291173.1"/>
    </source>
</evidence>
<sequence>MLVLYAGKGGGRLEEGIEPYRSRRGGHRPTRQPALCAEVRVAVFGNSHAIRAFVHPIAEDASRHIGRHRLDVKWVRPDGGTIGGLGGGSSEDWRRLDAATHALDGVWPSFAVICVGGPALVPRRGDRVQGAPVPLLEDAAGAAARVVSGMEHWLSTLELVIPGTRAVILSVLPERDLSAEALDMFRGLSLTLWQVARQRGAAFLDVEAVLRRDVAGMAPSSATATPDPAVLQGVTPGHASSRPATDDTAPGRGTSRAALQAAIGHLQLEAEEGLLPNRLLTASRAVASVATEVLEEAERAAREVAACRAALAEAQRAPVPDVAWATGWVPGRPPPPDANAAPPVSALYDDDGVHLTPSAYSAIRRELVRLCLTSE</sequence>
<dbReference type="EMBL" id="VIIS01001902">
    <property type="protein sequence ID" value="KAF0291173.1"/>
    <property type="molecule type" value="Genomic_DNA"/>
</dbReference>
<dbReference type="EMBL" id="VIIS01001956">
    <property type="protein sequence ID" value="KAF0290446.1"/>
    <property type="molecule type" value="Genomic_DNA"/>
</dbReference>